<protein>
    <submittedName>
        <fullName evidence="7">LysE family translocator</fullName>
    </submittedName>
</protein>
<keyword evidence="4 6" id="KW-1133">Transmembrane helix</keyword>
<keyword evidence="8" id="KW-1185">Reference proteome</keyword>
<dbReference type="RefSeq" id="WP_200257832.1">
    <property type="nucleotide sequence ID" value="NZ_JAENIP020000002.1"/>
</dbReference>
<evidence type="ECO:0000313" key="7">
    <source>
        <dbReference type="EMBL" id="MBK1844048.1"/>
    </source>
</evidence>
<name>A0ABS1FKT5_9CORY</name>
<sequence>MLSAVLALTVVSAVLIAVPGPSIVFLVGQALAVGRRPAMAGVVGNTLGIAFTGVLILTAVGTIAARTTSFLTVLRWVGVVVLIALGVVVYLRAAWHLHRRPTGLEIPEIRPENSGVRSAFISGLLVGASNPKVIVMFGTIIPGYLPAGVDPLPGLVILSLVPLITGLIIDAGWVEAAARVRGWLTGSEGGMMWIQAAGGLLLLLMAALVAAGH</sequence>
<accession>A0ABS1FKT5</accession>
<feature type="transmembrane region" description="Helical" evidence="6">
    <location>
        <begin position="76"/>
        <end position="95"/>
    </location>
</feature>
<keyword evidence="3 6" id="KW-0812">Transmembrane</keyword>
<evidence type="ECO:0000256" key="6">
    <source>
        <dbReference type="SAM" id="Phobius"/>
    </source>
</evidence>
<dbReference type="PANTHER" id="PTHR30086:SF20">
    <property type="entry name" value="ARGININE EXPORTER PROTEIN ARGO-RELATED"/>
    <property type="match status" value="1"/>
</dbReference>
<reference evidence="7" key="1">
    <citation type="submission" date="2021-01" db="EMBL/GenBank/DDBJ databases">
        <title>Characterization of Corynebacterium spp. from penguins.</title>
        <authorList>
            <person name="Svec P."/>
        </authorList>
    </citation>
    <scope>NUCLEOTIDE SEQUENCE</scope>
    <source>
        <strain evidence="7">CCM 8835</strain>
    </source>
</reference>
<feature type="transmembrane region" description="Helical" evidence="6">
    <location>
        <begin position="42"/>
        <end position="64"/>
    </location>
</feature>
<evidence type="ECO:0000256" key="2">
    <source>
        <dbReference type="ARBA" id="ARBA00022475"/>
    </source>
</evidence>
<feature type="transmembrane region" description="Helical" evidence="6">
    <location>
        <begin position="152"/>
        <end position="173"/>
    </location>
</feature>
<evidence type="ECO:0000256" key="1">
    <source>
        <dbReference type="ARBA" id="ARBA00004651"/>
    </source>
</evidence>
<feature type="transmembrane region" description="Helical" evidence="6">
    <location>
        <begin position="193"/>
        <end position="211"/>
    </location>
</feature>
<keyword evidence="5 6" id="KW-0472">Membrane</keyword>
<dbReference type="Proteomes" id="UP000650005">
    <property type="component" value="Unassembled WGS sequence"/>
</dbReference>
<feature type="transmembrane region" description="Helical" evidence="6">
    <location>
        <begin position="120"/>
        <end position="145"/>
    </location>
</feature>
<organism evidence="7 8">
    <name type="scientific">Corynebacterium antarcticum</name>
    <dbReference type="NCBI Taxonomy" id="2800405"/>
    <lineage>
        <taxon>Bacteria</taxon>
        <taxon>Bacillati</taxon>
        <taxon>Actinomycetota</taxon>
        <taxon>Actinomycetes</taxon>
        <taxon>Mycobacteriales</taxon>
        <taxon>Corynebacteriaceae</taxon>
        <taxon>Corynebacterium</taxon>
    </lineage>
</organism>
<keyword evidence="2" id="KW-1003">Cell membrane</keyword>
<evidence type="ECO:0000256" key="5">
    <source>
        <dbReference type="ARBA" id="ARBA00023136"/>
    </source>
</evidence>
<evidence type="ECO:0000256" key="4">
    <source>
        <dbReference type="ARBA" id="ARBA00022989"/>
    </source>
</evidence>
<evidence type="ECO:0000256" key="3">
    <source>
        <dbReference type="ARBA" id="ARBA00022692"/>
    </source>
</evidence>
<gene>
    <name evidence="7" type="ORF">JIM95_05550</name>
</gene>
<dbReference type="PANTHER" id="PTHR30086">
    <property type="entry name" value="ARGININE EXPORTER PROTEIN ARGO"/>
    <property type="match status" value="1"/>
</dbReference>
<comment type="caution">
    <text evidence="7">The sequence shown here is derived from an EMBL/GenBank/DDBJ whole genome shotgun (WGS) entry which is preliminary data.</text>
</comment>
<evidence type="ECO:0000313" key="8">
    <source>
        <dbReference type="Proteomes" id="UP000650005"/>
    </source>
</evidence>
<dbReference type="InterPro" id="IPR001123">
    <property type="entry name" value="LeuE-type"/>
</dbReference>
<proteinExistence type="predicted"/>
<comment type="subcellular location">
    <subcellularLocation>
        <location evidence="1">Cell membrane</location>
        <topology evidence="1">Multi-pass membrane protein</topology>
    </subcellularLocation>
</comment>
<dbReference type="Pfam" id="PF01810">
    <property type="entry name" value="LysE"/>
    <property type="match status" value="1"/>
</dbReference>
<dbReference type="EMBL" id="JAENIP010000012">
    <property type="protein sequence ID" value="MBK1844048.1"/>
    <property type="molecule type" value="Genomic_DNA"/>
</dbReference>